<proteinExistence type="predicted"/>
<reference evidence="2" key="1">
    <citation type="journal article" date="2023" name="Mol. Phylogenet. Evol.">
        <title>Genome-scale phylogeny and comparative genomics of the fungal order Sordariales.</title>
        <authorList>
            <person name="Hensen N."/>
            <person name="Bonometti L."/>
            <person name="Westerberg I."/>
            <person name="Brannstrom I.O."/>
            <person name="Guillou S."/>
            <person name="Cros-Aarteil S."/>
            <person name="Calhoun S."/>
            <person name="Haridas S."/>
            <person name="Kuo A."/>
            <person name="Mondo S."/>
            <person name="Pangilinan J."/>
            <person name="Riley R."/>
            <person name="LaButti K."/>
            <person name="Andreopoulos B."/>
            <person name="Lipzen A."/>
            <person name="Chen C."/>
            <person name="Yan M."/>
            <person name="Daum C."/>
            <person name="Ng V."/>
            <person name="Clum A."/>
            <person name="Steindorff A."/>
            <person name="Ohm R.A."/>
            <person name="Martin F."/>
            <person name="Silar P."/>
            <person name="Natvig D.O."/>
            <person name="Lalanne C."/>
            <person name="Gautier V."/>
            <person name="Ament-Velasquez S.L."/>
            <person name="Kruys A."/>
            <person name="Hutchinson M.I."/>
            <person name="Powell A.J."/>
            <person name="Barry K."/>
            <person name="Miller A.N."/>
            <person name="Grigoriev I.V."/>
            <person name="Debuchy R."/>
            <person name="Gladieux P."/>
            <person name="Hiltunen Thoren M."/>
            <person name="Johannesson H."/>
        </authorList>
    </citation>
    <scope>NUCLEOTIDE SEQUENCE</scope>
    <source>
        <strain evidence="2">CBS 359.72</strain>
    </source>
</reference>
<name>A0AAN7CMM0_9PEZI</name>
<accession>A0AAN7CMM0</accession>
<organism evidence="2 3">
    <name type="scientific">Corynascus novoguineensis</name>
    <dbReference type="NCBI Taxonomy" id="1126955"/>
    <lineage>
        <taxon>Eukaryota</taxon>
        <taxon>Fungi</taxon>
        <taxon>Dikarya</taxon>
        <taxon>Ascomycota</taxon>
        <taxon>Pezizomycotina</taxon>
        <taxon>Sordariomycetes</taxon>
        <taxon>Sordariomycetidae</taxon>
        <taxon>Sordariales</taxon>
        <taxon>Chaetomiaceae</taxon>
        <taxon>Corynascus</taxon>
    </lineage>
</organism>
<keyword evidence="3" id="KW-1185">Reference proteome</keyword>
<dbReference type="EMBL" id="MU857763">
    <property type="protein sequence ID" value="KAK4244032.1"/>
    <property type="molecule type" value="Genomic_DNA"/>
</dbReference>
<dbReference type="PANTHER" id="PTHR35179:SF2">
    <property type="entry name" value="START DOMAIN-CONTAINING PROTEIN"/>
    <property type="match status" value="1"/>
</dbReference>
<comment type="caution">
    <text evidence="2">The sequence shown here is derived from an EMBL/GenBank/DDBJ whole genome shotgun (WGS) entry which is preliminary data.</text>
</comment>
<reference evidence="2" key="2">
    <citation type="submission" date="2023-05" db="EMBL/GenBank/DDBJ databases">
        <authorList>
            <consortium name="Lawrence Berkeley National Laboratory"/>
            <person name="Steindorff A."/>
            <person name="Hensen N."/>
            <person name="Bonometti L."/>
            <person name="Westerberg I."/>
            <person name="Brannstrom I.O."/>
            <person name="Guillou S."/>
            <person name="Cros-Aarteil S."/>
            <person name="Calhoun S."/>
            <person name="Haridas S."/>
            <person name="Kuo A."/>
            <person name="Mondo S."/>
            <person name="Pangilinan J."/>
            <person name="Riley R."/>
            <person name="Labutti K."/>
            <person name="Andreopoulos B."/>
            <person name="Lipzen A."/>
            <person name="Chen C."/>
            <person name="Yanf M."/>
            <person name="Daum C."/>
            <person name="Ng V."/>
            <person name="Clum A."/>
            <person name="Ohm R."/>
            <person name="Martin F."/>
            <person name="Silar P."/>
            <person name="Natvig D."/>
            <person name="Lalanne C."/>
            <person name="Gautier V."/>
            <person name="Ament-Velasquez S.L."/>
            <person name="Kruys A."/>
            <person name="Hutchinson M.I."/>
            <person name="Powell A.J."/>
            <person name="Barry K."/>
            <person name="Miller A.N."/>
            <person name="Grigoriev I.V."/>
            <person name="Debuchy R."/>
            <person name="Gladieux P."/>
            <person name="Thoren M.H."/>
            <person name="Johannesson H."/>
        </authorList>
    </citation>
    <scope>NUCLEOTIDE SEQUENCE</scope>
    <source>
        <strain evidence="2">CBS 359.72</strain>
    </source>
</reference>
<protein>
    <submittedName>
        <fullName evidence="2">Uncharacterized protein</fullName>
    </submittedName>
</protein>
<evidence type="ECO:0000256" key="1">
    <source>
        <dbReference type="SAM" id="MobiDB-lite"/>
    </source>
</evidence>
<sequence length="494" mass="54935">MADYVQKGLGGVRSLTTWQISGGGGRTMGRTPVNTAWRDERKAKVFHGLEYREDLDLEALNTPAEPVGITSVEYLGSFNKVSDGEIAVPGAPPKLNPLTESLKMNAKSRKRVTSVEYPQYAHMFEPLLRSVELMRPTFDLLSVTDVISNASNLRKLFEILQNRIWAVDRFEIEMRGNTMLLSRWNQDPNLSRNLGHGARFERRTCRYTSEEDDVVQRSMSHHLVVSYDFCGLRCVVQGEVDAYYCDHEHSHNDNHGQNSPSASPPRPEPSVLGHAKRYSDPLPLGGHPRRQSSQNTPTPQPQLFNKHKLSSPSRAFAALALDDPGDSPSFLDNHPSSATTMAKTSTPSPTLRVHHAGRRIPPRCLVEVKTRNVNTLPLSCSEAQLYFARRSRLYLAEHDKGLFLPSPGSSPDLAVPDAVRDVDRELEGWEQNYTATLGRVAAFLRLVRERVVALNRRRGVGVDGRADKGIWACLYEQVGGGEDEEKGGGGVLPP</sequence>
<dbReference type="PANTHER" id="PTHR35179">
    <property type="entry name" value="PROTEIN CBG02620"/>
    <property type="match status" value="1"/>
</dbReference>
<feature type="region of interest" description="Disordered" evidence="1">
    <location>
        <begin position="251"/>
        <end position="306"/>
    </location>
</feature>
<evidence type="ECO:0000313" key="2">
    <source>
        <dbReference type="EMBL" id="KAK4244032.1"/>
    </source>
</evidence>
<dbReference type="AlphaFoldDB" id="A0AAN7CMM0"/>
<dbReference type="Proteomes" id="UP001303647">
    <property type="component" value="Unassembled WGS sequence"/>
</dbReference>
<gene>
    <name evidence="2" type="ORF">C7999DRAFT_44255</name>
</gene>
<evidence type="ECO:0000313" key="3">
    <source>
        <dbReference type="Proteomes" id="UP001303647"/>
    </source>
</evidence>